<feature type="chain" id="PRO_5029004481" description="Receptor L-domain domain-containing protein" evidence="1">
    <location>
        <begin position="24"/>
        <end position="262"/>
    </location>
</feature>
<evidence type="ECO:0000313" key="2">
    <source>
        <dbReference type="EMBL" id="QKX58031.1"/>
    </source>
</evidence>
<name>A0A7H8QX59_TALRU</name>
<sequence length="262" mass="28694">MSSRATWMSLFTVAVGLLPTAMAQICTPEDGYRYLVGRQSDLDEITAKCTTVNGSIAMTVNYTGSFHLPNIRNITNGLRWSLTQLENETPETTSIDLPDLEFLGGSLEISDISTLQSFTAPKLETVEWAANIQCTQEVDLRSLVDLEYLTIIGNISSLRLDSLRQVRQDMTICNKDGGCNPVQPPSNSLNISLPALHDAGHIFLKGRFSDLATPNLTNLTGFGNGFYNFKLLTAGGPPINVSFPELKYIQGEGLWLEGNISK</sequence>
<keyword evidence="3" id="KW-1185">Reference proteome</keyword>
<feature type="signal peptide" evidence="1">
    <location>
        <begin position="1"/>
        <end position="23"/>
    </location>
</feature>
<evidence type="ECO:0000256" key="1">
    <source>
        <dbReference type="SAM" id="SignalP"/>
    </source>
</evidence>
<protein>
    <recommendedName>
        <fullName evidence="4">Receptor L-domain domain-containing protein</fullName>
    </recommendedName>
</protein>
<dbReference type="Proteomes" id="UP000509510">
    <property type="component" value="Chromosome III"/>
</dbReference>
<dbReference type="EMBL" id="CP055900">
    <property type="protein sequence ID" value="QKX58031.1"/>
    <property type="molecule type" value="Genomic_DNA"/>
</dbReference>
<dbReference type="RefSeq" id="XP_035344209.1">
    <property type="nucleotide sequence ID" value="XM_035488316.1"/>
</dbReference>
<dbReference type="GeneID" id="55992649"/>
<dbReference type="SUPFAM" id="SSF52058">
    <property type="entry name" value="L domain-like"/>
    <property type="match status" value="1"/>
</dbReference>
<organism evidence="2 3">
    <name type="scientific">Talaromyces rugulosus</name>
    <name type="common">Penicillium rugulosum</name>
    <dbReference type="NCBI Taxonomy" id="121627"/>
    <lineage>
        <taxon>Eukaryota</taxon>
        <taxon>Fungi</taxon>
        <taxon>Dikarya</taxon>
        <taxon>Ascomycota</taxon>
        <taxon>Pezizomycotina</taxon>
        <taxon>Eurotiomycetes</taxon>
        <taxon>Eurotiomycetidae</taxon>
        <taxon>Eurotiales</taxon>
        <taxon>Trichocomaceae</taxon>
        <taxon>Talaromyces</taxon>
        <taxon>Talaromyces sect. Islandici</taxon>
    </lineage>
</organism>
<keyword evidence="1" id="KW-0732">Signal</keyword>
<evidence type="ECO:0000313" key="3">
    <source>
        <dbReference type="Proteomes" id="UP000509510"/>
    </source>
</evidence>
<dbReference type="AlphaFoldDB" id="A0A7H8QX59"/>
<evidence type="ECO:0008006" key="4">
    <source>
        <dbReference type="Google" id="ProtNLM"/>
    </source>
</evidence>
<dbReference type="KEGG" id="trg:TRUGW13939_05151"/>
<reference evidence="3" key="1">
    <citation type="submission" date="2020-06" db="EMBL/GenBank/DDBJ databases">
        <title>A chromosome-scale genome assembly of Talaromyces rugulosus W13939.</title>
        <authorList>
            <person name="Wang B."/>
            <person name="Guo L."/>
            <person name="Ye K."/>
            <person name="Wang L."/>
        </authorList>
    </citation>
    <scope>NUCLEOTIDE SEQUENCE [LARGE SCALE GENOMIC DNA]</scope>
    <source>
        <strain evidence="3">W13939</strain>
    </source>
</reference>
<proteinExistence type="predicted"/>
<accession>A0A7H8QX59</accession>
<dbReference type="OrthoDB" id="536881at2759"/>
<gene>
    <name evidence="2" type="ORF">TRUGW13939_05151</name>
</gene>